<accession>A0A078LE47</accession>
<dbReference type="AlphaFoldDB" id="A0A078LE47"/>
<dbReference type="PATRIC" id="fig|545.12.peg.3296"/>
<protein>
    <submittedName>
        <fullName evidence="1">Uncharacterized protein</fullName>
    </submittedName>
</protein>
<organism evidence="1">
    <name type="scientific">Citrobacter koseri</name>
    <name type="common">Citrobacter diversus</name>
    <dbReference type="NCBI Taxonomy" id="545"/>
    <lineage>
        <taxon>Bacteria</taxon>
        <taxon>Pseudomonadati</taxon>
        <taxon>Pseudomonadota</taxon>
        <taxon>Gammaproteobacteria</taxon>
        <taxon>Enterobacterales</taxon>
        <taxon>Enterobacteriaceae</taxon>
        <taxon>Citrobacter</taxon>
    </lineage>
</organism>
<reference evidence="1" key="1">
    <citation type="submission" date="2014-06" db="EMBL/GenBank/DDBJ databases">
        <authorList>
            <person name="Urmite Genomes Urmite Genomes"/>
        </authorList>
    </citation>
    <scope>NUCLEOTIDE SEQUENCE</scope>
</reference>
<name>A0A078LE47_CITKO</name>
<dbReference type="EMBL" id="LK931336">
    <property type="protein sequence ID" value="CDZ85095.1"/>
    <property type="molecule type" value="Genomic_DNA"/>
</dbReference>
<sequence length="146" mass="17588">MKKHNYPTLTNYLAKTKKNADLYRLYNPQFSVFGKPVSEEQDFYFCYFSRHMITHRNILTLFSIHAFLSYNASKKETIKSFIHFLKKANHDTFNNAFQFRGCNIIYQNKKREIKEISWFSFSRIYDDIVKIKEYSANNEIYNKFAA</sequence>
<proteinExistence type="predicted"/>
<evidence type="ECO:0000313" key="1">
    <source>
        <dbReference type="EMBL" id="CDZ85095.1"/>
    </source>
</evidence>
<gene>
    <name evidence="1" type="ORF">BN1086_03289</name>
</gene>